<organism evidence="1 2">
    <name type="scientific">Clostridium estertheticum</name>
    <dbReference type="NCBI Taxonomy" id="238834"/>
    <lineage>
        <taxon>Bacteria</taxon>
        <taxon>Bacillati</taxon>
        <taxon>Bacillota</taxon>
        <taxon>Clostridia</taxon>
        <taxon>Eubacteriales</taxon>
        <taxon>Clostridiaceae</taxon>
        <taxon>Clostridium</taxon>
    </lineage>
</organism>
<name>A0A5N7IVS6_9CLOT</name>
<gene>
    <name evidence="1" type="ORF">E4V82_00390</name>
</gene>
<dbReference type="Proteomes" id="UP000342249">
    <property type="component" value="Unassembled WGS sequence"/>
</dbReference>
<dbReference type="Pfam" id="PF03698">
    <property type="entry name" value="UPF0180"/>
    <property type="match status" value="1"/>
</dbReference>
<dbReference type="EMBL" id="SPSF01000008">
    <property type="protein sequence ID" value="MPQ60580.1"/>
    <property type="molecule type" value="Genomic_DNA"/>
</dbReference>
<dbReference type="AlphaFoldDB" id="A0A5N7IVS6"/>
<protein>
    <submittedName>
        <fullName evidence="1">YkuS family protein</fullName>
    </submittedName>
</protein>
<proteinExistence type="predicted"/>
<sequence length="86" mass="9562">MKKIAVQEGLKPIKEYLSNEGYVVKEFDNSKKNAGHFLDRYDVVIVTGENQGIMGAQETITSTPIINASGMTGEEVREQIDKSSRK</sequence>
<accession>A0A5N7IVS6</accession>
<evidence type="ECO:0000313" key="1">
    <source>
        <dbReference type="EMBL" id="MPQ60580.1"/>
    </source>
</evidence>
<dbReference type="RefSeq" id="WP_152749586.1">
    <property type="nucleotide sequence ID" value="NZ_CP077618.1"/>
</dbReference>
<evidence type="ECO:0000313" key="2">
    <source>
        <dbReference type="Proteomes" id="UP000342249"/>
    </source>
</evidence>
<comment type="caution">
    <text evidence="1">The sequence shown here is derived from an EMBL/GenBank/DDBJ whole genome shotgun (WGS) entry which is preliminary data.</text>
</comment>
<reference evidence="1 2" key="1">
    <citation type="journal article" date="2019" name="Lett. Appl. Microbiol.">
        <title>A case of 'blown pack' spoilage of vacuum-packaged pork likely associated with Clostridium estertheticum in Canada.</title>
        <authorList>
            <person name="Zhang P."/>
            <person name="Ward P."/>
            <person name="McMullen L.M."/>
            <person name="Yang X."/>
        </authorList>
    </citation>
    <scope>NUCLEOTIDE SEQUENCE [LARGE SCALE GENOMIC DNA]</scope>
    <source>
        <strain evidence="1 2">MA19</strain>
    </source>
</reference>
<dbReference type="InterPro" id="IPR005370">
    <property type="entry name" value="UPF0180"/>
</dbReference>